<name>A0ABU2MRY2_9ACTN</name>
<keyword evidence="2" id="KW-1185">Reference proteome</keyword>
<dbReference type="Gene3D" id="3.40.50.300">
    <property type="entry name" value="P-loop containing nucleotide triphosphate hydrolases"/>
    <property type="match status" value="1"/>
</dbReference>
<evidence type="ECO:0000313" key="2">
    <source>
        <dbReference type="Proteomes" id="UP001183246"/>
    </source>
</evidence>
<dbReference type="Proteomes" id="UP001183246">
    <property type="component" value="Unassembled WGS sequence"/>
</dbReference>
<comment type="caution">
    <text evidence="1">The sequence shown here is derived from an EMBL/GenBank/DDBJ whole genome shotgun (WGS) entry which is preliminary data.</text>
</comment>
<gene>
    <name evidence="1" type="ORF">RM590_17450</name>
</gene>
<dbReference type="EMBL" id="JAVREL010000009">
    <property type="protein sequence ID" value="MDT0344389.1"/>
    <property type="molecule type" value="Genomic_DNA"/>
</dbReference>
<dbReference type="RefSeq" id="WP_311705515.1">
    <property type="nucleotide sequence ID" value="NZ_JAVREL010000009.1"/>
</dbReference>
<protein>
    <submittedName>
        <fullName evidence="1">Sulfotransferase</fullName>
    </submittedName>
</protein>
<proteinExistence type="predicted"/>
<accession>A0ABU2MRY2</accession>
<reference evidence="2" key="1">
    <citation type="submission" date="2023-07" db="EMBL/GenBank/DDBJ databases">
        <title>30 novel species of actinomycetes from the DSMZ collection.</title>
        <authorList>
            <person name="Nouioui I."/>
        </authorList>
    </citation>
    <scope>NUCLEOTIDE SEQUENCE [LARGE SCALE GENOMIC DNA]</scope>
    <source>
        <strain evidence="2">DSM 44938</strain>
    </source>
</reference>
<sequence length="348" mass="38546">MRSLTFIVGTGRSGSTVLSEIINAHPDILSLNELLASLLEPDHAFPGQPVTGEEFWRILSEPNAVFDTLIRSGTPLPEFLYIRKPGRYSATTTGIPALSLMVLPHLADDPDQALDDLARDIRPWPARPVAQHYRALFDLLRARFGGRAVIERSGYSLHWIPRLNETFPEARFVHLHRNGPDCAVSMSRHPGYRTISLLRDVLDHAAVPTLADLTEQHVAALPPDLAALLGAQFDPALIRDREMPVTRFGALWSELICEGVAFLDEVPPGRRMTLSYEDVLDDPGHALGRLAHFVGIEPTPAWLGLARSRLDPARRDKTQHLSAEERTALDQACEAGRRALESAGRAER</sequence>
<dbReference type="InterPro" id="IPR027417">
    <property type="entry name" value="P-loop_NTPase"/>
</dbReference>
<evidence type="ECO:0000313" key="1">
    <source>
        <dbReference type="EMBL" id="MDT0344389.1"/>
    </source>
</evidence>
<dbReference type="Pfam" id="PF13469">
    <property type="entry name" value="Sulfotransfer_3"/>
    <property type="match status" value="1"/>
</dbReference>
<dbReference type="SUPFAM" id="SSF52540">
    <property type="entry name" value="P-loop containing nucleoside triphosphate hydrolases"/>
    <property type="match status" value="1"/>
</dbReference>
<organism evidence="1 2">
    <name type="scientific">Streptomyces litchfieldiae</name>
    <dbReference type="NCBI Taxonomy" id="3075543"/>
    <lineage>
        <taxon>Bacteria</taxon>
        <taxon>Bacillati</taxon>
        <taxon>Actinomycetota</taxon>
        <taxon>Actinomycetes</taxon>
        <taxon>Kitasatosporales</taxon>
        <taxon>Streptomycetaceae</taxon>
        <taxon>Streptomyces</taxon>
    </lineage>
</organism>